<sequence>MTTRHPGLAIASAAFLALGLGACGGEKAGNADAVDEVLTASPQEMAGGEDTGSAGDASGVRVNEPVDRDPSSGKADVSADRQPRPAPSEPPPATPVPGPPPTSAATTGPSSRSSASARPTGEQTPTPTPTHSATAPAAEGVD</sequence>
<protein>
    <submittedName>
        <fullName evidence="2">Uncharacterized protein</fullName>
    </submittedName>
</protein>
<feature type="compositionally biased region" description="Pro residues" evidence="1">
    <location>
        <begin position="84"/>
        <end position="102"/>
    </location>
</feature>
<dbReference type="PROSITE" id="PS51257">
    <property type="entry name" value="PROKAR_LIPOPROTEIN"/>
    <property type="match status" value="1"/>
</dbReference>
<accession>A0A3N5CX33</accession>
<feature type="compositionally biased region" description="Basic and acidic residues" evidence="1">
    <location>
        <begin position="64"/>
        <end position="83"/>
    </location>
</feature>
<dbReference type="EMBL" id="RPFZ01000001">
    <property type="protein sequence ID" value="RPF71209.1"/>
    <property type="molecule type" value="Genomic_DNA"/>
</dbReference>
<keyword evidence="3" id="KW-1185">Reference proteome</keyword>
<evidence type="ECO:0000313" key="2">
    <source>
        <dbReference type="EMBL" id="RPF71209.1"/>
    </source>
</evidence>
<dbReference type="RefSeq" id="WP_123879435.1">
    <property type="nucleotide sequence ID" value="NZ_RPFZ01000001.1"/>
</dbReference>
<evidence type="ECO:0000256" key="1">
    <source>
        <dbReference type="SAM" id="MobiDB-lite"/>
    </source>
</evidence>
<organism evidence="2 3">
    <name type="scientific">Aurantiacibacter spongiae</name>
    <dbReference type="NCBI Taxonomy" id="2488860"/>
    <lineage>
        <taxon>Bacteria</taxon>
        <taxon>Pseudomonadati</taxon>
        <taxon>Pseudomonadota</taxon>
        <taxon>Alphaproteobacteria</taxon>
        <taxon>Sphingomonadales</taxon>
        <taxon>Erythrobacteraceae</taxon>
        <taxon>Aurantiacibacter</taxon>
    </lineage>
</organism>
<reference evidence="2 3" key="1">
    <citation type="submission" date="2018-11" db="EMBL/GenBank/DDBJ databases">
        <title>Erythrobacter spongiae sp. nov., isolated from a marine sponge.</title>
        <authorList>
            <person name="Zhuang L."/>
            <person name="Luo L."/>
        </authorList>
    </citation>
    <scope>NUCLEOTIDE SEQUENCE [LARGE SCALE GENOMIC DNA]</scope>
    <source>
        <strain evidence="2 3">HN-E23</strain>
    </source>
</reference>
<feature type="compositionally biased region" description="Low complexity" evidence="1">
    <location>
        <begin position="103"/>
        <end position="142"/>
    </location>
</feature>
<dbReference type="AlphaFoldDB" id="A0A3N5CX33"/>
<dbReference type="Proteomes" id="UP000275232">
    <property type="component" value="Unassembled WGS sequence"/>
</dbReference>
<proteinExistence type="predicted"/>
<evidence type="ECO:0000313" key="3">
    <source>
        <dbReference type="Proteomes" id="UP000275232"/>
    </source>
</evidence>
<gene>
    <name evidence="2" type="ORF">EG799_05975</name>
</gene>
<feature type="region of interest" description="Disordered" evidence="1">
    <location>
        <begin position="34"/>
        <end position="142"/>
    </location>
</feature>
<name>A0A3N5CX33_9SPHN</name>
<comment type="caution">
    <text evidence="2">The sequence shown here is derived from an EMBL/GenBank/DDBJ whole genome shotgun (WGS) entry which is preliminary data.</text>
</comment>